<dbReference type="InterPro" id="IPR015422">
    <property type="entry name" value="PyrdxlP-dep_Trfase_small"/>
</dbReference>
<evidence type="ECO:0000256" key="10">
    <source>
        <dbReference type="ARBA" id="ARBA00023315"/>
    </source>
</evidence>
<accession>A0ABM1EZV8</accession>
<evidence type="ECO:0000256" key="5">
    <source>
        <dbReference type="ARBA" id="ARBA00013220"/>
    </source>
</evidence>
<evidence type="ECO:0000256" key="7">
    <source>
        <dbReference type="ARBA" id="ARBA00022898"/>
    </source>
</evidence>
<dbReference type="PANTHER" id="PTHR13693">
    <property type="entry name" value="CLASS II AMINOTRANSFERASE/8-AMINO-7-OXONONANOATE SYNTHASE"/>
    <property type="match status" value="1"/>
</dbReference>
<comment type="cofactor">
    <cofactor evidence="1">
        <name>pyridoxal 5'-phosphate</name>
        <dbReference type="ChEBI" id="CHEBI:597326"/>
    </cofactor>
</comment>
<feature type="domain" description="Aminotransferase class I/classII large" evidence="15">
    <location>
        <begin position="96"/>
        <end position="459"/>
    </location>
</feature>
<dbReference type="Pfam" id="PF00155">
    <property type="entry name" value="Aminotran_1_2"/>
    <property type="match status" value="1"/>
</dbReference>
<evidence type="ECO:0000256" key="4">
    <source>
        <dbReference type="ARBA" id="ARBA00008392"/>
    </source>
</evidence>
<dbReference type="InterPro" id="IPR015424">
    <property type="entry name" value="PyrdxlP-dep_Trfase"/>
</dbReference>
<keyword evidence="9" id="KW-0443">Lipid metabolism</keyword>
<dbReference type="GeneID" id="106817568"/>
<keyword evidence="16" id="KW-1185">Reference proteome</keyword>
<keyword evidence="6" id="KW-0808">Transferase</keyword>
<keyword evidence="14" id="KW-1133">Transmembrane helix</keyword>
<gene>
    <name evidence="17" type="primary">LOC106817568</name>
</gene>
<dbReference type="Proteomes" id="UP000695022">
    <property type="component" value="Unplaced"/>
</dbReference>
<sequence length="476" mass="52387">MAGDWYLYEVFQAFLSAPAYHLLLEAFLVLWILRLILTKSYKPHKTRLGAKEKEELIAEWTPEPLVPDTPSDHYTLHPRVVDGKPGKTVTINGKKILNMGTLNFLNMIENKAMEEAAITSLKTYGVGSCGPRGFYGTVDAHLQLEDKLAKFLGVEEAVLYSFGFSTISSAIPAYAKRGDVLFVDAGVSFAIQQGIAASRSHVRYFKHNDVDDLKRLLQLQADTDSKHPKRARVIRKFVIVEGLYLNYGDICPLPELVAIKQEYCVRLFVEESLSFGVLGASGKGVTEHFGISVDEVDLICGSLENALAAIGGFCCGKSYVIDHQRLSGLGYCFSASMPPMIASAAITSLEQLENNPDIFSALVRNSRWLHEKISSIPGVEVGGDPISPVKHISLKDCGENGEQETRMLEEIVQEAENQGVALTVARYLHNEEAHPLRPSIRLAVSSSLTQPDLTLALRVISNACASVHRRDLDAVE</sequence>
<feature type="transmembrane region" description="Helical" evidence="14">
    <location>
        <begin position="20"/>
        <end position="37"/>
    </location>
</feature>
<keyword evidence="14" id="KW-0812">Transmembrane</keyword>
<evidence type="ECO:0000259" key="15">
    <source>
        <dbReference type="Pfam" id="PF00155"/>
    </source>
</evidence>
<comment type="pathway">
    <text evidence="3">Sphingolipid metabolism.</text>
</comment>
<dbReference type="RefSeq" id="XP_014677729.1">
    <property type="nucleotide sequence ID" value="XM_014822243.1"/>
</dbReference>
<evidence type="ECO:0000256" key="8">
    <source>
        <dbReference type="ARBA" id="ARBA00022919"/>
    </source>
</evidence>
<evidence type="ECO:0000313" key="16">
    <source>
        <dbReference type="Proteomes" id="UP000695022"/>
    </source>
</evidence>
<dbReference type="PANTHER" id="PTHR13693:SF2">
    <property type="entry name" value="SERINE PALMITOYLTRANSFERASE 1"/>
    <property type="match status" value="1"/>
</dbReference>
<dbReference type="Gene3D" id="3.90.1150.10">
    <property type="entry name" value="Aspartate Aminotransferase, domain 1"/>
    <property type="match status" value="1"/>
</dbReference>
<dbReference type="Gene3D" id="3.40.640.10">
    <property type="entry name" value="Type I PLP-dependent aspartate aminotransferase-like (Major domain)"/>
    <property type="match status" value="1"/>
</dbReference>
<evidence type="ECO:0000256" key="12">
    <source>
        <dbReference type="ARBA" id="ARBA00041765"/>
    </source>
</evidence>
<keyword evidence="8" id="KW-0746">Sphingolipid metabolism</keyword>
<evidence type="ECO:0000256" key="1">
    <source>
        <dbReference type="ARBA" id="ARBA00001933"/>
    </source>
</evidence>
<reference evidence="17" key="1">
    <citation type="submission" date="2025-08" db="UniProtKB">
        <authorList>
            <consortium name="RefSeq"/>
        </authorList>
    </citation>
    <scope>IDENTIFICATION</scope>
</reference>
<name>A0ABM1EZV8_PRICU</name>
<evidence type="ECO:0000256" key="3">
    <source>
        <dbReference type="ARBA" id="ARBA00004991"/>
    </source>
</evidence>
<keyword evidence="14" id="KW-0472">Membrane</keyword>
<evidence type="ECO:0000256" key="9">
    <source>
        <dbReference type="ARBA" id="ARBA00023098"/>
    </source>
</evidence>
<protein>
    <recommendedName>
        <fullName evidence="11">Serine palmitoyltransferase 1</fullName>
        <ecNumber evidence="5">2.3.1.50</ecNumber>
    </recommendedName>
    <alternativeName>
        <fullName evidence="12">Long chain base biosynthesis protein 1</fullName>
    </alternativeName>
    <alternativeName>
        <fullName evidence="13">Serine-palmitoyl-CoA transferase 1</fullName>
    </alternativeName>
</protein>
<keyword evidence="7" id="KW-0663">Pyridoxal phosphate</keyword>
<evidence type="ECO:0000256" key="2">
    <source>
        <dbReference type="ARBA" id="ARBA00004760"/>
    </source>
</evidence>
<comment type="similarity">
    <text evidence="4">Belongs to the class-II pyridoxal-phosphate-dependent aminotransferase family.</text>
</comment>
<evidence type="ECO:0000256" key="6">
    <source>
        <dbReference type="ARBA" id="ARBA00022679"/>
    </source>
</evidence>
<evidence type="ECO:0000256" key="13">
    <source>
        <dbReference type="ARBA" id="ARBA00042649"/>
    </source>
</evidence>
<proteinExistence type="inferred from homology"/>
<dbReference type="SUPFAM" id="SSF53383">
    <property type="entry name" value="PLP-dependent transferases"/>
    <property type="match status" value="1"/>
</dbReference>
<dbReference type="EC" id="2.3.1.50" evidence="5"/>
<dbReference type="InterPro" id="IPR050087">
    <property type="entry name" value="AON_synthase_class-II"/>
</dbReference>
<organism evidence="16 17">
    <name type="scientific">Priapulus caudatus</name>
    <name type="common">Priapulid worm</name>
    <dbReference type="NCBI Taxonomy" id="37621"/>
    <lineage>
        <taxon>Eukaryota</taxon>
        <taxon>Metazoa</taxon>
        <taxon>Ecdysozoa</taxon>
        <taxon>Scalidophora</taxon>
        <taxon>Priapulida</taxon>
        <taxon>Priapulimorpha</taxon>
        <taxon>Priapulimorphida</taxon>
        <taxon>Priapulidae</taxon>
        <taxon>Priapulus</taxon>
    </lineage>
</organism>
<dbReference type="InterPro" id="IPR015421">
    <property type="entry name" value="PyrdxlP-dep_Trfase_major"/>
</dbReference>
<dbReference type="InterPro" id="IPR004839">
    <property type="entry name" value="Aminotransferase_I/II_large"/>
</dbReference>
<keyword evidence="10" id="KW-0012">Acyltransferase</keyword>
<evidence type="ECO:0000313" key="17">
    <source>
        <dbReference type="RefSeq" id="XP_014677729.1"/>
    </source>
</evidence>
<comment type="pathway">
    <text evidence="2">Lipid metabolism; sphingolipid metabolism.</text>
</comment>
<evidence type="ECO:0000256" key="11">
    <source>
        <dbReference type="ARBA" id="ARBA00041066"/>
    </source>
</evidence>
<evidence type="ECO:0000256" key="14">
    <source>
        <dbReference type="SAM" id="Phobius"/>
    </source>
</evidence>